<dbReference type="PANTHER" id="PTHR48050:SF13">
    <property type="entry name" value="STEROL 3-BETA-GLUCOSYLTRANSFERASE UGT80A2"/>
    <property type="match status" value="1"/>
</dbReference>
<keyword evidence="1 4" id="KW-0808">Transferase</keyword>
<dbReference type="PANTHER" id="PTHR48050">
    <property type="entry name" value="STEROL 3-BETA-GLUCOSYLTRANSFERASE"/>
    <property type="match status" value="1"/>
</dbReference>
<dbReference type="Proteomes" id="UP000316726">
    <property type="component" value="Chromosome 5"/>
</dbReference>
<organism evidence="4 5">
    <name type="scientific">Chloropicon primus</name>
    <dbReference type="NCBI Taxonomy" id="1764295"/>
    <lineage>
        <taxon>Eukaryota</taxon>
        <taxon>Viridiplantae</taxon>
        <taxon>Chlorophyta</taxon>
        <taxon>Chloropicophyceae</taxon>
        <taxon>Chloropicales</taxon>
        <taxon>Chloropicaceae</taxon>
        <taxon>Chloropicon</taxon>
    </lineage>
</organism>
<dbReference type="CDD" id="cd03784">
    <property type="entry name" value="GT1_Gtf-like"/>
    <property type="match status" value="1"/>
</dbReference>
<gene>
    <name evidence="4" type="ORF">A3770_05p39850</name>
    <name evidence="2" type="ORF">CPRI1469_LOCUS5797</name>
    <name evidence="3" type="ORF">CPRI1469_LOCUS5798</name>
</gene>
<dbReference type="GO" id="GO:0008194">
    <property type="term" value="F:UDP-glycosyltransferase activity"/>
    <property type="evidence" value="ECO:0007669"/>
    <property type="project" value="InterPro"/>
</dbReference>
<evidence type="ECO:0000256" key="1">
    <source>
        <dbReference type="ARBA" id="ARBA00022679"/>
    </source>
</evidence>
<keyword evidence="5" id="KW-1185">Reference proteome</keyword>
<dbReference type="EMBL" id="HBHL01008751">
    <property type="protein sequence ID" value="CAD9716938.1"/>
    <property type="molecule type" value="Transcribed_RNA"/>
</dbReference>
<sequence>MANEIEKSAKRMNVGLCVLDPAGHLNPMLALSSQLMQRGHRVFFLLTTPMNIENIRISKKEFEEGKDYHFEKLWSEDDLRRLREDPTTFYQAVLPPKSSQDEHEIRVPELLLHSMVKSCVEQAPKFIEAVKRCEIDVLISDPILLNATIAAAQTDVPVVGVVTFPGFSSVPLWCGKDTEEERRDALESFKRAGVIANAARSLKQMYGIDFFENFLPSLHMLPKSLNLCTGIPEFDEELPAVAKEVMGSGIEETFLHVGPMVLSEEEGHIAVWSKEGKREQESDFPFDRVQKFKEEGRKVVYISFGSMVAGWLWDWEDVQYGRGKPFGARQSGKVFCTDLWQKFFEAFGGDDRIAVVLSSGPKFQDEKEFADHVPDNFIVRPNVPQVELLDHVDAFVTHAGANSMFESIAASVPMLATPYFADQFGNAKMISREGVGLHYDDPVAESSAEDLKEKVWSLLENKVEFVANCERLQRSIKTAGGAKRASEAIEAYVADFKGHGELKGPRQKEVLERCGSAASQSDAGSSLRSFELI</sequence>
<evidence type="ECO:0000313" key="3">
    <source>
        <dbReference type="EMBL" id="CAD9716938.1"/>
    </source>
</evidence>
<dbReference type="Pfam" id="PF00201">
    <property type="entry name" value="UDPGT"/>
    <property type="match status" value="1"/>
</dbReference>
<dbReference type="EMBL" id="HBHL01008750">
    <property type="protein sequence ID" value="CAD9716937.1"/>
    <property type="molecule type" value="Transcribed_RNA"/>
</dbReference>
<reference evidence="4 5" key="1">
    <citation type="submission" date="2018-07" db="EMBL/GenBank/DDBJ databases">
        <title>The complete nuclear genome of the prasinophyte Chloropicon primus (CCMP1205).</title>
        <authorList>
            <person name="Pombert J.-F."/>
            <person name="Otis C."/>
            <person name="Turmel M."/>
            <person name="Lemieux C."/>
        </authorList>
    </citation>
    <scope>NUCLEOTIDE SEQUENCE [LARGE SCALE GENOMIC DNA]</scope>
    <source>
        <strain evidence="4 5">CCMP1205</strain>
    </source>
</reference>
<name>A0A5B8MLY6_9CHLO</name>
<reference evidence="2" key="2">
    <citation type="submission" date="2021-01" db="EMBL/GenBank/DDBJ databases">
        <authorList>
            <person name="Corre E."/>
            <person name="Pelletier E."/>
            <person name="Niang G."/>
            <person name="Scheremetjew M."/>
            <person name="Finn R."/>
            <person name="Kale V."/>
            <person name="Holt S."/>
            <person name="Cochrane G."/>
            <person name="Meng A."/>
            <person name="Brown T."/>
            <person name="Cohen L."/>
        </authorList>
    </citation>
    <scope>NUCLEOTIDE SEQUENCE</scope>
    <source>
        <strain evidence="2">CCMP1205</strain>
    </source>
</reference>
<accession>A0A5B8MLY6</accession>
<proteinExistence type="predicted"/>
<evidence type="ECO:0000313" key="4">
    <source>
        <dbReference type="EMBL" id="QDZ21467.1"/>
    </source>
</evidence>
<dbReference type="InterPro" id="IPR050426">
    <property type="entry name" value="Glycosyltransferase_28"/>
</dbReference>
<dbReference type="Gene3D" id="3.40.50.2000">
    <property type="entry name" value="Glycogen Phosphorylase B"/>
    <property type="match status" value="2"/>
</dbReference>
<dbReference type="OrthoDB" id="5835829at2759"/>
<dbReference type="EMBL" id="CP031038">
    <property type="protein sequence ID" value="QDZ21467.1"/>
    <property type="molecule type" value="Genomic_DNA"/>
</dbReference>
<evidence type="ECO:0000313" key="5">
    <source>
        <dbReference type="Proteomes" id="UP000316726"/>
    </source>
</evidence>
<protein>
    <submittedName>
        <fullName evidence="4">Glycosyltransferase</fullName>
    </submittedName>
</protein>
<dbReference type="InterPro" id="IPR002213">
    <property type="entry name" value="UDP_glucos_trans"/>
</dbReference>
<dbReference type="AlphaFoldDB" id="A0A5B8MLY6"/>
<evidence type="ECO:0000313" key="2">
    <source>
        <dbReference type="EMBL" id="CAD9716937.1"/>
    </source>
</evidence>
<dbReference type="STRING" id="1764295.A0A5B8MLY6"/>
<dbReference type="SUPFAM" id="SSF53756">
    <property type="entry name" value="UDP-Glycosyltransferase/glycogen phosphorylase"/>
    <property type="match status" value="1"/>
</dbReference>